<proteinExistence type="predicted"/>
<reference evidence="1" key="1">
    <citation type="journal article" date="2014" name="Front. Microbiol.">
        <title>High frequency of phylogenetically diverse reductive dehalogenase-homologous genes in deep subseafloor sedimentary metagenomes.</title>
        <authorList>
            <person name="Kawai M."/>
            <person name="Futagami T."/>
            <person name="Toyoda A."/>
            <person name="Takaki Y."/>
            <person name="Nishi S."/>
            <person name="Hori S."/>
            <person name="Arai W."/>
            <person name="Tsubouchi T."/>
            <person name="Morono Y."/>
            <person name="Uchiyama I."/>
            <person name="Ito T."/>
            <person name="Fujiyama A."/>
            <person name="Inagaki F."/>
            <person name="Takami H."/>
        </authorList>
    </citation>
    <scope>NUCLEOTIDE SEQUENCE</scope>
    <source>
        <strain evidence="1">Expedition CK06-06</strain>
    </source>
</reference>
<sequence>FGGDYLPQAFAWLTIASDHGHSGALSELESLEAKLPPSQLEKGRKLAIEYKNKYDCKFKKWSC</sequence>
<dbReference type="Gene3D" id="1.25.40.10">
    <property type="entry name" value="Tetratricopeptide repeat domain"/>
    <property type="match status" value="1"/>
</dbReference>
<dbReference type="EMBL" id="BART01007303">
    <property type="protein sequence ID" value="GAG55958.1"/>
    <property type="molecule type" value="Genomic_DNA"/>
</dbReference>
<evidence type="ECO:0008006" key="2">
    <source>
        <dbReference type="Google" id="ProtNLM"/>
    </source>
</evidence>
<comment type="caution">
    <text evidence="1">The sequence shown here is derived from an EMBL/GenBank/DDBJ whole genome shotgun (WGS) entry which is preliminary data.</text>
</comment>
<gene>
    <name evidence="1" type="ORF">S01H4_16642</name>
</gene>
<accession>X0Z6J7</accession>
<organism evidence="1">
    <name type="scientific">marine sediment metagenome</name>
    <dbReference type="NCBI Taxonomy" id="412755"/>
    <lineage>
        <taxon>unclassified sequences</taxon>
        <taxon>metagenomes</taxon>
        <taxon>ecological metagenomes</taxon>
    </lineage>
</organism>
<evidence type="ECO:0000313" key="1">
    <source>
        <dbReference type="EMBL" id="GAG55958.1"/>
    </source>
</evidence>
<name>X0Z6J7_9ZZZZ</name>
<feature type="non-terminal residue" evidence="1">
    <location>
        <position position="1"/>
    </location>
</feature>
<dbReference type="AlphaFoldDB" id="X0Z6J7"/>
<dbReference type="InterPro" id="IPR011990">
    <property type="entry name" value="TPR-like_helical_dom_sf"/>
</dbReference>
<protein>
    <recommendedName>
        <fullName evidence="2">Sel1 repeat family protein</fullName>
    </recommendedName>
</protein>